<evidence type="ECO:0000256" key="3">
    <source>
        <dbReference type="ARBA" id="ARBA00023125"/>
    </source>
</evidence>
<comment type="caution">
    <text evidence="6">The sequence shown here is derived from an EMBL/GenBank/DDBJ whole genome shotgun (WGS) entry which is preliminary data.</text>
</comment>
<dbReference type="EMBL" id="LUAW01000004">
    <property type="protein sequence ID" value="KYQ73437.1"/>
    <property type="molecule type" value="Genomic_DNA"/>
</dbReference>
<dbReference type="Proteomes" id="UP000076276">
    <property type="component" value="Unassembled WGS sequence"/>
</dbReference>
<name>A0A151Y652_9GAMM</name>
<organism evidence="6 7">
    <name type="scientific">Acinetobacter pragensis</name>
    <dbReference type="NCBI Taxonomy" id="1806892"/>
    <lineage>
        <taxon>Bacteria</taxon>
        <taxon>Pseudomonadati</taxon>
        <taxon>Pseudomonadota</taxon>
        <taxon>Gammaproteobacteria</taxon>
        <taxon>Moraxellales</taxon>
        <taxon>Moraxellaceae</taxon>
        <taxon>Acinetobacter</taxon>
    </lineage>
</organism>
<dbReference type="RefSeq" id="WP_067665824.1">
    <property type="nucleotide sequence ID" value="NZ_CBCSIK010000013.1"/>
</dbReference>
<dbReference type="Pfam" id="PF03466">
    <property type="entry name" value="LysR_substrate"/>
    <property type="match status" value="1"/>
</dbReference>
<dbReference type="FunFam" id="1.10.10.10:FF:000001">
    <property type="entry name" value="LysR family transcriptional regulator"/>
    <property type="match status" value="1"/>
</dbReference>
<evidence type="ECO:0000256" key="2">
    <source>
        <dbReference type="ARBA" id="ARBA00023015"/>
    </source>
</evidence>
<dbReference type="GO" id="GO:0003700">
    <property type="term" value="F:DNA-binding transcription factor activity"/>
    <property type="evidence" value="ECO:0007669"/>
    <property type="project" value="InterPro"/>
</dbReference>
<evidence type="ECO:0000256" key="4">
    <source>
        <dbReference type="ARBA" id="ARBA00023163"/>
    </source>
</evidence>
<dbReference type="Gene3D" id="1.10.10.10">
    <property type="entry name" value="Winged helix-like DNA-binding domain superfamily/Winged helix DNA-binding domain"/>
    <property type="match status" value="1"/>
</dbReference>
<reference evidence="6 7" key="1">
    <citation type="submission" date="2016-03" db="EMBL/GenBank/DDBJ databases">
        <title>Acinetobacter genomospecies 28 strain ANC 4149.</title>
        <authorList>
            <person name="Radolfova-Krizova L."/>
            <person name="Nemec A."/>
        </authorList>
    </citation>
    <scope>NUCLEOTIDE SEQUENCE [LARGE SCALE GENOMIC DNA]</scope>
    <source>
        <strain evidence="6 7">ANC 4149</strain>
    </source>
</reference>
<keyword evidence="4" id="KW-0804">Transcription</keyword>
<dbReference type="GO" id="GO:0032993">
    <property type="term" value="C:protein-DNA complex"/>
    <property type="evidence" value="ECO:0007669"/>
    <property type="project" value="TreeGrafter"/>
</dbReference>
<sequence>MKTLKQFQYFIAIVEHGSFTAASEHLFIAQSALSRQIKILEDELEFILFDRTEKKIQLTPAGQSFYQKLKAHLIQLESSIEVAQGIAQGRGRCLQLAHSSSIVLDPPKIQALQSLCQQQGIEIEINTLSSEQQIGAVLNGSIDLGLIRPPVLHPMTDISCIELYAQPLFAAVHKNHPFFQNKSSIGIDELSGQKFVSTPHAERGGLSYLAANLCLSHGFHPQKASIRSRKMSQLALVDAGLGICLVPEEFRSILPDSVKLIALHPEPLPSKVCLIWSKNADEFIGKTAEAFQRCYHARPEPS</sequence>
<dbReference type="SUPFAM" id="SSF46785">
    <property type="entry name" value="Winged helix' DNA-binding domain"/>
    <property type="match status" value="1"/>
</dbReference>
<dbReference type="InterPro" id="IPR005119">
    <property type="entry name" value="LysR_subst-bd"/>
</dbReference>
<keyword evidence="2" id="KW-0805">Transcription regulation</keyword>
<dbReference type="CDD" id="cd08414">
    <property type="entry name" value="PBP2_LTTR_aromatics_like"/>
    <property type="match status" value="1"/>
</dbReference>
<keyword evidence="3" id="KW-0238">DNA-binding</keyword>
<comment type="similarity">
    <text evidence="1">Belongs to the LysR transcriptional regulatory family.</text>
</comment>
<keyword evidence="7" id="KW-1185">Reference proteome</keyword>
<dbReference type="GO" id="GO:0003677">
    <property type="term" value="F:DNA binding"/>
    <property type="evidence" value="ECO:0007669"/>
    <property type="project" value="UniProtKB-KW"/>
</dbReference>
<dbReference type="PRINTS" id="PR00039">
    <property type="entry name" value="HTHLYSR"/>
</dbReference>
<proteinExistence type="inferred from homology"/>
<dbReference type="PANTHER" id="PTHR30346">
    <property type="entry name" value="TRANSCRIPTIONAL DUAL REGULATOR HCAR-RELATED"/>
    <property type="match status" value="1"/>
</dbReference>
<dbReference type="Pfam" id="PF00126">
    <property type="entry name" value="HTH_1"/>
    <property type="match status" value="1"/>
</dbReference>
<protein>
    <submittedName>
        <fullName evidence="6">LysR family transcriptional regulator</fullName>
    </submittedName>
</protein>
<gene>
    <name evidence="6" type="ORF">AZH43_05620</name>
</gene>
<dbReference type="InterPro" id="IPR036390">
    <property type="entry name" value="WH_DNA-bd_sf"/>
</dbReference>
<dbReference type="PROSITE" id="PS50931">
    <property type="entry name" value="HTH_LYSR"/>
    <property type="match status" value="1"/>
</dbReference>
<dbReference type="InterPro" id="IPR000847">
    <property type="entry name" value="LysR_HTH_N"/>
</dbReference>
<dbReference type="PANTHER" id="PTHR30346:SF17">
    <property type="entry name" value="LYSR FAMILY TRANSCRIPTIONAL REGULATOR"/>
    <property type="match status" value="1"/>
</dbReference>
<evidence type="ECO:0000259" key="5">
    <source>
        <dbReference type="PROSITE" id="PS50931"/>
    </source>
</evidence>
<evidence type="ECO:0000313" key="6">
    <source>
        <dbReference type="EMBL" id="KYQ73437.1"/>
    </source>
</evidence>
<dbReference type="AlphaFoldDB" id="A0A151Y652"/>
<accession>A0A151Y652</accession>
<evidence type="ECO:0000313" key="7">
    <source>
        <dbReference type="Proteomes" id="UP000076276"/>
    </source>
</evidence>
<dbReference type="InterPro" id="IPR036388">
    <property type="entry name" value="WH-like_DNA-bd_sf"/>
</dbReference>
<feature type="domain" description="HTH lysR-type" evidence="5">
    <location>
        <begin position="1"/>
        <end position="59"/>
    </location>
</feature>
<dbReference type="STRING" id="1806892.AZH43_05620"/>
<dbReference type="OrthoDB" id="5292387at2"/>
<dbReference type="SUPFAM" id="SSF53850">
    <property type="entry name" value="Periplasmic binding protein-like II"/>
    <property type="match status" value="1"/>
</dbReference>
<evidence type="ECO:0000256" key="1">
    <source>
        <dbReference type="ARBA" id="ARBA00009437"/>
    </source>
</evidence>
<dbReference type="Gene3D" id="3.40.190.10">
    <property type="entry name" value="Periplasmic binding protein-like II"/>
    <property type="match status" value="2"/>
</dbReference>